<comment type="cofactor">
    <cofactor evidence="1">
        <name>pyridoxal 5'-phosphate</name>
        <dbReference type="ChEBI" id="CHEBI:597326"/>
    </cofactor>
</comment>
<dbReference type="EC" id="2.8.1.7" evidence="3"/>
<dbReference type="PANTHER" id="PTHR43586:SF8">
    <property type="entry name" value="CYSTEINE DESULFURASE 1, CHLOROPLASTIC"/>
    <property type="match status" value="1"/>
</dbReference>
<comment type="catalytic activity">
    <reaction evidence="6">
        <text>(sulfur carrier)-H + L-cysteine = (sulfur carrier)-SH + L-alanine</text>
        <dbReference type="Rhea" id="RHEA:43892"/>
        <dbReference type="Rhea" id="RHEA-COMP:14737"/>
        <dbReference type="Rhea" id="RHEA-COMP:14739"/>
        <dbReference type="ChEBI" id="CHEBI:29917"/>
        <dbReference type="ChEBI" id="CHEBI:35235"/>
        <dbReference type="ChEBI" id="CHEBI:57972"/>
        <dbReference type="ChEBI" id="CHEBI:64428"/>
        <dbReference type="EC" id="2.8.1.7"/>
    </reaction>
</comment>
<dbReference type="InterPro" id="IPR015424">
    <property type="entry name" value="PyrdxlP-dep_Trfase"/>
</dbReference>
<dbReference type="AlphaFoldDB" id="A0A0F9Z1K0"/>
<keyword evidence="5" id="KW-0663">Pyridoxal phosphate</keyword>
<reference evidence="8" key="1">
    <citation type="journal article" date="2015" name="Nature">
        <title>Complex archaea that bridge the gap between prokaryotes and eukaryotes.</title>
        <authorList>
            <person name="Spang A."/>
            <person name="Saw J.H."/>
            <person name="Jorgensen S.L."/>
            <person name="Zaremba-Niedzwiedzka K."/>
            <person name="Martijn J."/>
            <person name="Lind A.E."/>
            <person name="van Eijk R."/>
            <person name="Schleper C."/>
            <person name="Guy L."/>
            <person name="Ettema T.J."/>
        </authorList>
    </citation>
    <scope>NUCLEOTIDE SEQUENCE</scope>
</reference>
<evidence type="ECO:0000313" key="8">
    <source>
        <dbReference type="EMBL" id="KKO10959.1"/>
    </source>
</evidence>
<dbReference type="CDD" id="cd06453">
    <property type="entry name" value="SufS_like"/>
    <property type="match status" value="1"/>
</dbReference>
<dbReference type="EMBL" id="LAZR01000004">
    <property type="protein sequence ID" value="KKO10959.1"/>
    <property type="molecule type" value="Genomic_DNA"/>
</dbReference>
<protein>
    <recommendedName>
        <fullName evidence="3">cysteine desulfurase</fullName>
        <ecNumber evidence="3">2.8.1.7</ecNumber>
    </recommendedName>
</protein>
<dbReference type="GO" id="GO:0006534">
    <property type="term" value="P:cysteine metabolic process"/>
    <property type="evidence" value="ECO:0007669"/>
    <property type="project" value="InterPro"/>
</dbReference>
<evidence type="ECO:0000256" key="2">
    <source>
        <dbReference type="ARBA" id="ARBA00010447"/>
    </source>
</evidence>
<keyword evidence="4" id="KW-0808">Transferase</keyword>
<dbReference type="PROSITE" id="PS00595">
    <property type="entry name" value="AA_TRANSFER_CLASS_5"/>
    <property type="match status" value="1"/>
</dbReference>
<comment type="similarity">
    <text evidence="2">Belongs to the class-V pyridoxal-phosphate-dependent aminotransferase family. Csd subfamily.</text>
</comment>
<proteinExistence type="inferred from homology"/>
<accession>A0A0F9Z1K0</accession>
<dbReference type="SUPFAM" id="SSF53383">
    <property type="entry name" value="PLP-dependent transferases"/>
    <property type="match status" value="1"/>
</dbReference>
<dbReference type="GO" id="GO:0030170">
    <property type="term" value="F:pyridoxal phosphate binding"/>
    <property type="evidence" value="ECO:0007669"/>
    <property type="project" value="InterPro"/>
</dbReference>
<evidence type="ECO:0000259" key="7">
    <source>
        <dbReference type="Pfam" id="PF00266"/>
    </source>
</evidence>
<dbReference type="Gene3D" id="3.90.1150.10">
    <property type="entry name" value="Aspartate Aminotransferase, domain 1"/>
    <property type="match status" value="1"/>
</dbReference>
<sequence>MRPIVPLSVMVTSVTLPRVPDVGAANTAELNTTGFDVERVRADFPILQQQVNGHPLVYLDNAATTQKPRAVIDAISDYYCHDNSNVHRGAHALSDRATAKFEAARQSVADFLHAESSVQILWTRGTTEAINLVASSWGGANLKAGDRILVSAMEHHSNIVPWQIVAEKTGAQVEVIPVDDTGTLDVKAFAMMLDHRVRMVAVNHVSNALGSINPVADMIRLAHEAGALVLIDGAQAIAHWPVDVQALDCDFYTFSGHKLFGPTGIGVLYGRRELLDAMPPYQGGGEMIETVSFTGTTYNQLPYKFEAGTPDIAGAIGLGAAIDYVNALDRAAAAAHEDALLAYARDKALQVPGLRLIGTATNKVAVLSFVLEGVHPSDIGMLMDQQGIAVRTGHHCAQPLMDQYQLPGTVRASFSIYNTFDDVDRLFAALEKARGMLL</sequence>
<dbReference type="PANTHER" id="PTHR43586">
    <property type="entry name" value="CYSTEINE DESULFURASE"/>
    <property type="match status" value="1"/>
</dbReference>
<dbReference type="InterPro" id="IPR016454">
    <property type="entry name" value="Cysteine_dSase"/>
</dbReference>
<dbReference type="NCBIfam" id="TIGR01979">
    <property type="entry name" value="sufS"/>
    <property type="match status" value="1"/>
</dbReference>
<dbReference type="InterPro" id="IPR015422">
    <property type="entry name" value="PyrdxlP-dep_Trfase_small"/>
</dbReference>
<organism evidence="8">
    <name type="scientific">marine sediment metagenome</name>
    <dbReference type="NCBI Taxonomy" id="412755"/>
    <lineage>
        <taxon>unclassified sequences</taxon>
        <taxon>metagenomes</taxon>
        <taxon>ecological metagenomes</taxon>
    </lineage>
</organism>
<name>A0A0F9Z1K0_9ZZZZ</name>
<feature type="domain" description="Aminotransferase class V" evidence="7">
    <location>
        <begin position="57"/>
        <end position="426"/>
    </location>
</feature>
<dbReference type="Gene3D" id="3.40.640.10">
    <property type="entry name" value="Type I PLP-dependent aspartate aminotransferase-like (Major domain)"/>
    <property type="match status" value="1"/>
</dbReference>
<evidence type="ECO:0000256" key="4">
    <source>
        <dbReference type="ARBA" id="ARBA00022679"/>
    </source>
</evidence>
<dbReference type="InterPro" id="IPR015421">
    <property type="entry name" value="PyrdxlP-dep_Trfase_major"/>
</dbReference>
<dbReference type="GO" id="GO:0031071">
    <property type="term" value="F:cysteine desulfurase activity"/>
    <property type="evidence" value="ECO:0007669"/>
    <property type="project" value="UniProtKB-EC"/>
</dbReference>
<dbReference type="InterPro" id="IPR000192">
    <property type="entry name" value="Aminotrans_V_dom"/>
</dbReference>
<comment type="caution">
    <text evidence="8">The sequence shown here is derived from an EMBL/GenBank/DDBJ whole genome shotgun (WGS) entry which is preliminary data.</text>
</comment>
<dbReference type="InterPro" id="IPR020578">
    <property type="entry name" value="Aminotrans_V_PyrdxlP_BS"/>
</dbReference>
<evidence type="ECO:0000256" key="6">
    <source>
        <dbReference type="ARBA" id="ARBA00050776"/>
    </source>
</evidence>
<gene>
    <name evidence="8" type="ORF">LCGC14_0024430</name>
</gene>
<dbReference type="InterPro" id="IPR010970">
    <property type="entry name" value="Cys_dSase_SufS"/>
</dbReference>
<evidence type="ECO:0000256" key="3">
    <source>
        <dbReference type="ARBA" id="ARBA00012239"/>
    </source>
</evidence>
<dbReference type="Pfam" id="PF00266">
    <property type="entry name" value="Aminotran_5"/>
    <property type="match status" value="1"/>
</dbReference>
<evidence type="ECO:0000256" key="5">
    <source>
        <dbReference type="ARBA" id="ARBA00022898"/>
    </source>
</evidence>
<evidence type="ECO:0000256" key="1">
    <source>
        <dbReference type="ARBA" id="ARBA00001933"/>
    </source>
</evidence>
<dbReference type="PIRSF" id="PIRSF005572">
    <property type="entry name" value="NifS"/>
    <property type="match status" value="1"/>
</dbReference>